<reference evidence="2 3" key="1">
    <citation type="journal article" date="2014" name="Am. J. Bot.">
        <title>Genome assembly and annotation for red clover (Trifolium pratense; Fabaceae).</title>
        <authorList>
            <person name="Istvanek J."/>
            <person name="Jaros M."/>
            <person name="Krenek A."/>
            <person name="Repkova J."/>
        </authorList>
    </citation>
    <scope>NUCLEOTIDE SEQUENCE [LARGE SCALE GENOMIC DNA]</scope>
    <source>
        <strain evidence="3">cv. Tatra</strain>
        <tissue evidence="2">Young leaves</tissue>
    </source>
</reference>
<dbReference type="InterPro" id="IPR055508">
    <property type="entry name" value="DUF7081"/>
</dbReference>
<gene>
    <name evidence="2" type="ORF">L195_g059718</name>
</gene>
<evidence type="ECO:0000259" key="1">
    <source>
        <dbReference type="Pfam" id="PF23299"/>
    </source>
</evidence>
<evidence type="ECO:0000313" key="3">
    <source>
        <dbReference type="Proteomes" id="UP000236291"/>
    </source>
</evidence>
<dbReference type="EMBL" id="ASHM01132259">
    <property type="protein sequence ID" value="PNX59496.1"/>
    <property type="molecule type" value="Genomic_DNA"/>
</dbReference>
<protein>
    <recommendedName>
        <fullName evidence="1">DUF7081 domain-containing protein</fullName>
    </recommendedName>
</protein>
<accession>A0A2K3JZR9</accession>
<comment type="caution">
    <text evidence="2">The sequence shown here is derived from an EMBL/GenBank/DDBJ whole genome shotgun (WGS) entry which is preliminary data.</text>
</comment>
<reference evidence="2 3" key="2">
    <citation type="journal article" date="2017" name="Front. Plant Sci.">
        <title>Gene Classification and Mining of Molecular Markers Useful in Red Clover (Trifolium pratense) Breeding.</title>
        <authorList>
            <person name="Istvanek J."/>
            <person name="Dluhosova J."/>
            <person name="Dluhos P."/>
            <person name="Patkova L."/>
            <person name="Nedelnik J."/>
            <person name="Repkova J."/>
        </authorList>
    </citation>
    <scope>NUCLEOTIDE SEQUENCE [LARGE SCALE GENOMIC DNA]</scope>
    <source>
        <strain evidence="3">cv. Tatra</strain>
        <tissue evidence="2">Young leaves</tissue>
    </source>
</reference>
<name>A0A2K3JZR9_TRIPR</name>
<evidence type="ECO:0000313" key="2">
    <source>
        <dbReference type="EMBL" id="PNX59496.1"/>
    </source>
</evidence>
<organism evidence="2 3">
    <name type="scientific">Trifolium pratense</name>
    <name type="common">Red clover</name>
    <dbReference type="NCBI Taxonomy" id="57577"/>
    <lineage>
        <taxon>Eukaryota</taxon>
        <taxon>Viridiplantae</taxon>
        <taxon>Streptophyta</taxon>
        <taxon>Embryophyta</taxon>
        <taxon>Tracheophyta</taxon>
        <taxon>Spermatophyta</taxon>
        <taxon>Magnoliopsida</taxon>
        <taxon>eudicotyledons</taxon>
        <taxon>Gunneridae</taxon>
        <taxon>Pentapetalae</taxon>
        <taxon>rosids</taxon>
        <taxon>fabids</taxon>
        <taxon>Fabales</taxon>
        <taxon>Fabaceae</taxon>
        <taxon>Papilionoideae</taxon>
        <taxon>50 kb inversion clade</taxon>
        <taxon>NPAAA clade</taxon>
        <taxon>Hologalegina</taxon>
        <taxon>IRL clade</taxon>
        <taxon>Trifolieae</taxon>
        <taxon>Trifolium</taxon>
    </lineage>
</organism>
<proteinExistence type="predicted"/>
<dbReference type="PANTHER" id="PTHR33345:SF6">
    <property type="entry name" value="OS03G0747200 PROTEIN"/>
    <property type="match status" value="1"/>
</dbReference>
<sequence>MDYKGNSHNHNVTNGEGNNIFNNLPPVLAGQSGKGLPYAPENFPNPGDIWLWKA</sequence>
<feature type="domain" description="DUF7081" evidence="1">
    <location>
        <begin position="26"/>
        <end position="53"/>
    </location>
</feature>
<dbReference type="AlphaFoldDB" id="A0A2K3JZR9"/>
<dbReference type="Proteomes" id="UP000236291">
    <property type="component" value="Unassembled WGS sequence"/>
</dbReference>
<feature type="non-terminal residue" evidence="2">
    <location>
        <position position="54"/>
    </location>
</feature>
<dbReference type="Pfam" id="PF23299">
    <property type="entry name" value="DUF7081"/>
    <property type="match status" value="1"/>
</dbReference>
<dbReference type="PANTHER" id="PTHR33345">
    <property type="entry name" value="ADAPTER PROTEIN, PUTATIVE-RELATED"/>
    <property type="match status" value="1"/>
</dbReference>
<dbReference type="ExpressionAtlas" id="A0A2K3JZR9">
    <property type="expression patterns" value="baseline"/>
</dbReference>